<comment type="caution">
    <text evidence="2">The sequence shown here is derived from an EMBL/GenBank/DDBJ whole genome shotgun (WGS) entry which is preliminary data.</text>
</comment>
<feature type="transmembrane region" description="Helical" evidence="1">
    <location>
        <begin position="140"/>
        <end position="162"/>
    </location>
</feature>
<keyword evidence="1" id="KW-0472">Membrane</keyword>
<organism evidence="2 3">
    <name type="scientific">Galdieria partita</name>
    <dbReference type="NCBI Taxonomy" id="83374"/>
    <lineage>
        <taxon>Eukaryota</taxon>
        <taxon>Rhodophyta</taxon>
        <taxon>Bangiophyceae</taxon>
        <taxon>Galdieriales</taxon>
        <taxon>Galdieriaceae</taxon>
        <taxon>Galdieria</taxon>
    </lineage>
</organism>
<dbReference type="AlphaFoldDB" id="A0A9C7USP0"/>
<dbReference type="Proteomes" id="UP001061958">
    <property type="component" value="Unassembled WGS sequence"/>
</dbReference>
<proteinExistence type="predicted"/>
<name>A0A9C7USP0_9RHOD</name>
<evidence type="ECO:0000313" key="3">
    <source>
        <dbReference type="Proteomes" id="UP001061958"/>
    </source>
</evidence>
<keyword evidence="3" id="KW-1185">Reference proteome</keyword>
<evidence type="ECO:0000256" key="1">
    <source>
        <dbReference type="SAM" id="Phobius"/>
    </source>
</evidence>
<accession>A0A9C7USP0</accession>
<protein>
    <submittedName>
        <fullName evidence="2">Uncharacterized protein</fullName>
    </submittedName>
</protein>
<gene>
    <name evidence="2" type="ORF">GpartN1_g5824.t1</name>
</gene>
<keyword evidence="1" id="KW-0812">Transmembrane</keyword>
<reference evidence="2" key="1">
    <citation type="journal article" date="2022" name="Proc. Natl. Acad. Sci. U.S.A.">
        <title>Life cycle and functional genomics of the unicellular red alga Galdieria for elucidating algal and plant evolution and industrial use.</title>
        <authorList>
            <person name="Hirooka S."/>
            <person name="Itabashi T."/>
            <person name="Ichinose T.M."/>
            <person name="Onuma R."/>
            <person name="Fujiwara T."/>
            <person name="Yamashita S."/>
            <person name="Jong L.W."/>
            <person name="Tomita R."/>
            <person name="Iwane A.H."/>
            <person name="Miyagishima S.Y."/>
        </authorList>
    </citation>
    <scope>NUCLEOTIDE SEQUENCE</scope>
    <source>
        <strain evidence="2">NBRC 102759</strain>
    </source>
</reference>
<reference evidence="2" key="2">
    <citation type="submission" date="2022-01" db="EMBL/GenBank/DDBJ databases">
        <authorList>
            <person name="Hirooka S."/>
            <person name="Miyagishima S.Y."/>
        </authorList>
    </citation>
    <scope>NUCLEOTIDE SEQUENCE</scope>
    <source>
        <strain evidence="2">NBRC 102759</strain>
    </source>
</reference>
<evidence type="ECO:0000313" key="2">
    <source>
        <dbReference type="EMBL" id="GJQ14033.1"/>
    </source>
</evidence>
<sequence>MMTSPVKKKKGHYHFVTPEDIRLFKRLNSNIRIRDEYRFTPSPASIPMFSSNSEYNTRISSSEMNTNELSKNTTKLDSETSELVILRKTMKRKTNLWQYLSRFLFKIQSLYKSEEPSKCSKVARKLSFQMPTQRGWMWHILQNIAAILRTFMAFILFCLVLSSTSYSFGDIYSECGKLTSGIEYFCHPNISTTSIYPVTCKEDFIMIASIECIPNNSSNRMLVELYNVALHILKTQWNTQCSLKGGFRDLGMTMEQLQQAILSTSSYQNTNEISEIFEKLPYYLSKTSGIVWKTTTHQPILYYYVLPWNVLSWKCWFGIQSRQHWLFAAILASISQFHSFHFRCSYLSV</sequence>
<dbReference type="EMBL" id="BQMJ01000050">
    <property type="protein sequence ID" value="GJQ14033.1"/>
    <property type="molecule type" value="Genomic_DNA"/>
</dbReference>
<keyword evidence="1" id="KW-1133">Transmembrane helix</keyword>